<organism evidence="2 3">
    <name type="scientific">Loktanella salsilacus</name>
    <dbReference type="NCBI Taxonomy" id="195913"/>
    <lineage>
        <taxon>Bacteria</taxon>
        <taxon>Pseudomonadati</taxon>
        <taxon>Pseudomonadota</taxon>
        <taxon>Alphaproteobacteria</taxon>
        <taxon>Rhodobacterales</taxon>
        <taxon>Roseobacteraceae</taxon>
        <taxon>Loktanella</taxon>
    </lineage>
</organism>
<dbReference type="Proteomes" id="UP000199550">
    <property type="component" value="Unassembled WGS sequence"/>
</dbReference>
<dbReference type="InterPro" id="IPR012336">
    <property type="entry name" value="Thioredoxin-like_fold"/>
</dbReference>
<accession>A0A1I4DGF7</accession>
<keyword evidence="3" id="KW-1185">Reference proteome</keyword>
<protein>
    <submittedName>
        <fullName evidence="2">Thioredoxin</fullName>
    </submittedName>
</protein>
<dbReference type="Gene3D" id="3.40.30.10">
    <property type="entry name" value="Glutaredoxin"/>
    <property type="match status" value="1"/>
</dbReference>
<dbReference type="AlphaFoldDB" id="A0A1I4DGF7"/>
<dbReference type="Pfam" id="PF13462">
    <property type="entry name" value="Thioredoxin_4"/>
    <property type="match status" value="1"/>
</dbReference>
<proteinExistence type="predicted"/>
<feature type="domain" description="Thioredoxin-like fold" evidence="1">
    <location>
        <begin position="50"/>
        <end position="218"/>
    </location>
</feature>
<dbReference type="OrthoDB" id="8478320at2"/>
<name>A0A1I4DGF7_9RHOB</name>
<dbReference type="SUPFAM" id="SSF52833">
    <property type="entry name" value="Thioredoxin-like"/>
    <property type="match status" value="1"/>
</dbReference>
<sequence>MKRRTLLTTGGAAVLVGGAFALNLNSPQSSLLVGMANAQTEGATPDPTAIADMIVGSADAPVKITEYASFTCPHCANFHATVWPKLKAEYIDTGKVQFTYREVYFDRFGLWASMMARCGGEMRFFGIAEMLYDKQRAWTASGDPATIAQDLRNLGKTAGLTDEMLDACMNDAENAQNLVAWYEANAKADDISSTPSFMIDGEKYSNMSFEDMSKIIDDAIAG</sequence>
<dbReference type="EMBL" id="FOTF01000004">
    <property type="protein sequence ID" value="SFK91186.1"/>
    <property type="molecule type" value="Genomic_DNA"/>
</dbReference>
<evidence type="ECO:0000313" key="3">
    <source>
        <dbReference type="Proteomes" id="UP000199550"/>
    </source>
</evidence>
<dbReference type="STRING" id="195913.SAMN04488004_10452"/>
<dbReference type="RefSeq" id="WP_090186138.1">
    <property type="nucleotide sequence ID" value="NZ_CAXYBM010000023.1"/>
</dbReference>
<reference evidence="2 3" key="1">
    <citation type="submission" date="2016-10" db="EMBL/GenBank/DDBJ databases">
        <authorList>
            <person name="de Groot N.N."/>
        </authorList>
    </citation>
    <scope>NUCLEOTIDE SEQUENCE [LARGE SCALE GENOMIC DNA]</scope>
    <source>
        <strain evidence="2 3">DSM 16199</strain>
    </source>
</reference>
<evidence type="ECO:0000313" key="2">
    <source>
        <dbReference type="EMBL" id="SFK91186.1"/>
    </source>
</evidence>
<dbReference type="InterPro" id="IPR036249">
    <property type="entry name" value="Thioredoxin-like_sf"/>
</dbReference>
<gene>
    <name evidence="2" type="ORF">SAMN04488004_10452</name>
</gene>
<evidence type="ECO:0000259" key="1">
    <source>
        <dbReference type="Pfam" id="PF13462"/>
    </source>
</evidence>